<name>A0A1H5IFJ9_9ACTN</name>
<dbReference type="OrthoDB" id="5195989at2"/>
<accession>A0A1H5IFJ9</accession>
<evidence type="ECO:0000313" key="2">
    <source>
        <dbReference type="Proteomes" id="UP000181980"/>
    </source>
</evidence>
<reference evidence="2" key="1">
    <citation type="submission" date="2016-10" db="EMBL/GenBank/DDBJ databases">
        <authorList>
            <person name="Varghese N."/>
            <person name="Submissions S."/>
        </authorList>
    </citation>
    <scope>NUCLEOTIDE SEQUENCE [LARGE SCALE GENOMIC DNA]</scope>
    <source>
        <strain evidence="2">DSM 45237</strain>
    </source>
</reference>
<protein>
    <submittedName>
        <fullName evidence="1">Uncharacterized protein</fullName>
    </submittedName>
</protein>
<gene>
    <name evidence="1" type="ORF">SAMN04488561_1158</name>
</gene>
<organism evidence="1 2">
    <name type="scientific">Jiangella alba</name>
    <dbReference type="NCBI Taxonomy" id="561176"/>
    <lineage>
        <taxon>Bacteria</taxon>
        <taxon>Bacillati</taxon>
        <taxon>Actinomycetota</taxon>
        <taxon>Actinomycetes</taxon>
        <taxon>Jiangellales</taxon>
        <taxon>Jiangellaceae</taxon>
        <taxon>Jiangella</taxon>
    </lineage>
</organism>
<evidence type="ECO:0000313" key="1">
    <source>
        <dbReference type="EMBL" id="SEE38288.1"/>
    </source>
</evidence>
<keyword evidence="2" id="KW-1185">Reference proteome</keyword>
<sequence length="84" mass="8586">MNDTTRADLERLQIQVGRIIGDLKAALDGPLSVMASGEAWTGTRADGFGTSLDIHKSVLQKGADAIVADIAAAVSAAPAEEPPA</sequence>
<proteinExistence type="predicted"/>
<dbReference type="RefSeq" id="WP_069113172.1">
    <property type="nucleotide sequence ID" value="NZ_FNUC01000003.1"/>
</dbReference>
<dbReference type="AlphaFoldDB" id="A0A1H5IFJ9"/>
<dbReference type="Proteomes" id="UP000181980">
    <property type="component" value="Unassembled WGS sequence"/>
</dbReference>
<dbReference type="STRING" id="561176.SAMN04488561_1158"/>
<dbReference type="EMBL" id="FNUC01000003">
    <property type="protein sequence ID" value="SEE38288.1"/>
    <property type="molecule type" value="Genomic_DNA"/>
</dbReference>